<dbReference type="RefSeq" id="XP_018187509.1">
    <property type="nucleotide sequence ID" value="XM_018329205.1"/>
</dbReference>
<dbReference type="AlphaFoldDB" id="A0A165GAN3"/>
<protein>
    <recommendedName>
        <fullName evidence="4">Secreted protein</fullName>
    </recommendedName>
</protein>
<dbReference type="InParanoid" id="A0A165GAN3"/>
<sequence>MAHFIKWMTLCLIKPVLLSFPWPHLCSSCCITLASTLYIPQVPYLLLFACKYLRTLSITFNGPMGKSQQRYSHQVKPTSTRQMRSPFFAVML</sequence>
<evidence type="ECO:0000256" key="1">
    <source>
        <dbReference type="SAM" id="SignalP"/>
    </source>
</evidence>
<evidence type="ECO:0000313" key="2">
    <source>
        <dbReference type="EMBL" id="KZF21954.1"/>
    </source>
</evidence>
<dbReference type="GeneID" id="28894342"/>
<accession>A0A165GAN3</accession>
<gene>
    <name evidence="2" type="ORF">L228DRAFT_143727</name>
</gene>
<feature type="chain" id="PRO_5007858115" description="Secreted protein" evidence="1">
    <location>
        <begin position="20"/>
        <end position="92"/>
    </location>
</feature>
<reference evidence="2 3" key="1">
    <citation type="journal article" date="2016" name="Fungal Biol.">
        <title>The genome of Xylona heveae provides a window into fungal endophytism.</title>
        <authorList>
            <person name="Gazis R."/>
            <person name="Kuo A."/>
            <person name="Riley R."/>
            <person name="LaButti K."/>
            <person name="Lipzen A."/>
            <person name="Lin J."/>
            <person name="Amirebrahimi M."/>
            <person name="Hesse C.N."/>
            <person name="Spatafora J.W."/>
            <person name="Henrissat B."/>
            <person name="Hainaut M."/>
            <person name="Grigoriev I.V."/>
            <person name="Hibbett D.S."/>
        </authorList>
    </citation>
    <scope>NUCLEOTIDE SEQUENCE [LARGE SCALE GENOMIC DNA]</scope>
    <source>
        <strain evidence="2 3">TC161</strain>
    </source>
</reference>
<evidence type="ECO:0000313" key="3">
    <source>
        <dbReference type="Proteomes" id="UP000076632"/>
    </source>
</evidence>
<keyword evidence="1" id="KW-0732">Signal</keyword>
<name>A0A165GAN3_XYLHT</name>
<organism evidence="2 3">
    <name type="scientific">Xylona heveae (strain CBS 132557 / TC161)</name>
    <dbReference type="NCBI Taxonomy" id="1328760"/>
    <lineage>
        <taxon>Eukaryota</taxon>
        <taxon>Fungi</taxon>
        <taxon>Dikarya</taxon>
        <taxon>Ascomycota</taxon>
        <taxon>Pezizomycotina</taxon>
        <taxon>Xylonomycetes</taxon>
        <taxon>Xylonales</taxon>
        <taxon>Xylonaceae</taxon>
        <taxon>Xylona</taxon>
    </lineage>
</organism>
<proteinExistence type="predicted"/>
<dbReference type="Proteomes" id="UP000076632">
    <property type="component" value="Unassembled WGS sequence"/>
</dbReference>
<keyword evidence="3" id="KW-1185">Reference proteome</keyword>
<feature type="signal peptide" evidence="1">
    <location>
        <begin position="1"/>
        <end position="19"/>
    </location>
</feature>
<evidence type="ECO:0008006" key="4">
    <source>
        <dbReference type="Google" id="ProtNLM"/>
    </source>
</evidence>
<dbReference type="EMBL" id="KV407459">
    <property type="protein sequence ID" value="KZF21954.1"/>
    <property type="molecule type" value="Genomic_DNA"/>
</dbReference>